<accession>R7V3F6</accession>
<dbReference type="SUPFAM" id="SSF49785">
    <property type="entry name" value="Galactose-binding domain-like"/>
    <property type="match status" value="1"/>
</dbReference>
<sequence>DSNPWIQVDLAEERQITGMVTLGRANPKQDQYVETFKIKYRSDETDPLTDYINAEGSEVSIFVGNEIRNESVFNGLNATILARYIRLYPLQYNQYPTLRWELFCCVTR</sequence>
<evidence type="ECO:0000256" key="1">
    <source>
        <dbReference type="ARBA" id="ARBA00004184"/>
    </source>
</evidence>
<dbReference type="EMBL" id="AMQN01019067">
    <property type="status" value="NOT_ANNOTATED_CDS"/>
    <property type="molecule type" value="Genomic_DNA"/>
</dbReference>
<evidence type="ECO:0000313" key="10">
    <source>
        <dbReference type="Proteomes" id="UP000014760"/>
    </source>
</evidence>
<dbReference type="STRING" id="283909.R7V3F6"/>
<evidence type="ECO:0000256" key="2">
    <source>
        <dbReference type="ARBA" id="ARBA00004613"/>
    </source>
</evidence>
<evidence type="ECO:0000256" key="5">
    <source>
        <dbReference type="ARBA" id="ARBA00023136"/>
    </source>
</evidence>
<dbReference type="GO" id="GO:0005886">
    <property type="term" value="C:plasma membrane"/>
    <property type="evidence" value="ECO:0007669"/>
    <property type="project" value="TreeGrafter"/>
</dbReference>
<keyword evidence="4" id="KW-0130">Cell adhesion</keyword>
<dbReference type="HOGENOM" id="CLU_030066_5_1_1"/>
<dbReference type="AlphaFoldDB" id="R7V3F6"/>
<dbReference type="OrthoDB" id="10028859at2759"/>
<dbReference type="GO" id="GO:0012505">
    <property type="term" value="C:endomembrane system"/>
    <property type="evidence" value="ECO:0007669"/>
    <property type="project" value="UniProtKB-SubCell"/>
</dbReference>
<keyword evidence="10" id="KW-1185">Reference proteome</keyword>
<dbReference type="GO" id="GO:0007155">
    <property type="term" value="P:cell adhesion"/>
    <property type="evidence" value="ECO:0007669"/>
    <property type="project" value="UniProtKB-KW"/>
</dbReference>
<evidence type="ECO:0000259" key="7">
    <source>
        <dbReference type="PROSITE" id="PS50022"/>
    </source>
</evidence>
<dbReference type="GO" id="GO:0038023">
    <property type="term" value="F:signaling receptor activity"/>
    <property type="evidence" value="ECO:0007669"/>
    <property type="project" value="TreeGrafter"/>
</dbReference>
<reference evidence="10" key="1">
    <citation type="submission" date="2012-12" db="EMBL/GenBank/DDBJ databases">
        <authorList>
            <person name="Hellsten U."/>
            <person name="Grimwood J."/>
            <person name="Chapman J.A."/>
            <person name="Shapiro H."/>
            <person name="Aerts A."/>
            <person name="Otillar R.P."/>
            <person name="Terry A.Y."/>
            <person name="Boore J.L."/>
            <person name="Simakov O."/>
            <person name="Marletaz F."/>
            <person name="Cho S.-J."/>
            <person name="Edsinger-Gonzales E."/>
            <person name="Havlak P."/>
            <person name="Kuo D.-H."/>
            <person name="Larsson T."/>
            <person name="Lv J."/>
            <person name="Arendt D."/>
            <person name="Savage R."/>
            <person name="Osoegawa K."/>
            <person name="de Jong P."/>
            <person name="Lindberg D.R."/>
            <person name="Seaver E.C."/>
            <person name="Weisblat D.A."/>
            <person name="Putnam N.H."/>
            <person name="Grigoriev I.V."/>
            <person name="Rokhsar D.S."/>
        </authorList>
    </citation>
    <scope>NUCLEOTIDE SEQUENCE</scope>
    <source>
        <strain evidence="10">I ESC-2004</strain>
    </source>
</reference>
<dbReference type="PANTHER" id="PTHR46806">
    <property type="entry name" value="F5/8 TYPE C DOMAIN-CONTAINING PROTEIN"/>
    <property type="match status" value="1"/>
</dbReference>
<dbReference type="InterPro" id="IPR008979">
    <property type="entry name" value="Galactose-bd-like_sf"/>
</dbReference>
<dbReference type="PANTHER" id="PTHR46806:SF5">
    <property type="entry name" value="F5_8 TYPE C DOMAIN-CONTAINING PROTEIN"/>
    <property type="match status" value="1"/>
</dbReference>
<dbReference type="EMBL" id="KB295262">
    <property type="protein sequence ID" value="ELU13378.1"/>
    <property type="molecule type" value="Genomic_DNA"/>
</dbReference>
<feature type="domain" description="F5/8 type C" evidence="7">
    <location>
        <begin position="1"/>
        <end position="105"/>
    </location>
</feature>
<dbReference type="GO" id="GO:0005576">
    <property type="term" value="C:extracellular region"/>
    <property type="evidence" value="ECO:0007669"/>
    <property type="project" value="UniProtKB-SubCell"/>
</dbReference>
<dbReference type="Gene3D" id="2.60.120.260">
    <property type="entry name" value="Galactose-binding domain-like"/>
    <property type="match status" value="1"/>
</dbReference>
<dbReference type="InterPro" id="IPR000421">
    <property type="entry name" value="FA58C"/>
</dbReference>
<name>R7V3F6_CAPTE</name>
<reference evidence="9" key="3">
    <citation type="submission" date="2015-06" db="UniProtKB">
        <authorList>
            <consortium name="EnsemblMetazoa"/>
        </authorList>
    </citation>
    <scope>IDENTIFICATION</scope>
</reference>
<comment type="subcellular location">
    <subcellularLocation>
        <location evidence="1">Endomembrane system</location>
        <topology evidence="1">Peripheral membrane protein</topology>
    </subcellularLocation>
    <subcellularLocation>
        <location evidence="2">Secreted</location>
    </subcellularLocation>
</comment>
<keyword evidence="6" id="KW-1015">Disulfide bond</keyword>
<proteinExistence type="predicted"/>
<dbReference type="CDD" id="cd00057">
    <property type="entry name" value="FA58C"/>
    <property type="match status" value="1"/>
</dbReference>
<dbReference type="EnsemblMetazoa" id="CapteT49155">
    <property type="protein sequence ID" value="CapteP49155"/>
    <property type="gene ID" value="CapteG49155"/>
</dbReference>
<feature type="non-terminal residue" evidence="8">
    <location>
        <position position="108"/>
    </location>
</feature>
<dbReference type="Proteomes" id="UP000014760">
    <property type="component" value="Unassembled WGS sequence"/>
</dbReference>
<keyword evidence="3" id="KW-0964">Secreted</keyword>
<keyword evidence="5" id="KW-0472">Membrane</keyword>
<feature type="non-terminal residue" evidence="8">
    <location>
        <position position="1"/>
    </location>
</feature>
<evidence type="ECO:0000256" key="6">
    <source>
        <dbReference type="ARBA" id="ARBA00023157"/>
    </source>
</evidence>
<dbReference type="InterPro" id="IPR050633">
    <property type="entry name" value="Neuropilin_MCO_CoagFactor"/>
</dbReference>
<evidence type="ECO:0000313" key="8">
    <source>
        <dbReference type="EMBL" id="ELU13378.1"/>
    </source>
</evidence>
<reference evidence="8 10" key="2">
    <citation type="journal article" date="2013" name="Nature">
        <title>Insights into bilaterian evolution from three spiralian genomes.</title>
        <authorList>
            <person name="Simakov O."/>
            <person name="Marletaz F."/>
            <person name="Cho S.J."/>
            <person name="Edsinger-Gonzales E."/>
            <person name="Havlak P."/>
            <person name="Hellsten U."/>
            <person name="Kuo D.H."/>
            <person name="Larsson T."/>
            <person name="Lv J."/>
            <person name="Arendt D."/>
            <person name="Savage R."/>
            <person name="Osoegawa K."/>
            <person name="de Jong P."/>
            <person name="Grimwood J."/>
            <person name="Chapman J.A."/>
            <person name="Shapiro H."/>
            <person name="Aerts A."/>
            <person name="Otillar R.P."/>
            <person name="Terry A.Y."/>
            <person name="Boore J.L."/>
            <person name="Grigoriev I.V."/>
            <person name="Lindberg D.R."/>
            <person name="Seaver E.C."/>
            <person name="Weisblat D.A."/>
            <person name="Putnam N.H."/>
            <person name="Rokhsar D.S."/>
        </authorList>
    </citation>
    <scope>NUCLEOTIDE SEQUENCE</scope>
    <source>
        <strain evidence="8 10">I ESC-2004</strain>
    </source>
</reference>
<protein>
    <recommendedName>
        <fullName evidence="7">F5/8 type C domain-containing protein</fullName>
    </recommendedName>
</protein>
<dbReference type="Pfam" id="PF00754">
    <property type="entry name" value="F5_F8_type_C"/>
    <property type="match status" value="1"/>
</dbReference>
<evidence type="ECO:0000256" key="4">
    <source>
        <dbReference type="ARBA" id="ARBA00022889"/>
    </source>
</evidence>
<dbReference type="PROSITE" id="PS50022">
    <property type="entry name" value="FA58C_3"/>
    <property type="match status" value="1"/>
</dbReference>
<gene>
    <name evidence="8" type="ORF">CAPTEDRAFT_49155</name>
</gene>
<evidence type="ECO:0000256" key="3">
    <source>
        <dbReference type="ARBA" id="ARBA00022525"/>
    </source>
</evidence>
<evidence type="ECO:0000313" key="9">
    <source>
        <dbReference type="EnsemblMetazoa" id="CapteP49155"/>
    </source>
</evidence>
<dbReference type="OMA" id="RIEPKAW"/>
<organism evidence="8">
    <name type="scientific">Capitella teleta</name>
    <name type="common">Polychaete worm</name>
    <dbReference type="NCBI Taxonomy" id="283909"/>
    <lineage>
        <taxon>Eukaryota</taxon>
        <taxon>Metazoa</taxon>
        <taxon>Spiralia</taxon>
        <taxon>Lophotrochozoa</taxon>
        <taxon>Annelida</taxon>
        <taxon>Polychaeta</taxon>
        <taxon>Sedentaria</taxon>
        <taxon>Scolecida</taxon>
        <taxon>Capitellidae</taxon>
        <taxon>Capitella</taxon>
    </lineage>
</organism>